<reference evidence="1" key="1">
    <citation type="submission" date="2021-03" db="EMBL/GenBank/DDBJ databases">
        <title>Evolutionary priming and transition to the ectomycorrhizal habit in an iconic lineage of mushroom-forming fungi: is preadaptation a requirement?</title>
        <authorList>
            <consortium name="DOE Joint Genome Institute"/>
            <person name="Looney B.P."/>
            <person name="Miyauchi S."/>
            <person name="Morin E."/>
            <person name="Drula E."/>
            <person name="Courty P.E."/>
            <person name="Chicoki N."/>
            <person name="Fauchery L."/>
            <person name="Kohler A."/>
            <person name="Kuo A."/>
            <person name="LaButti K."/>
            <person name="Pangilinan J."/>
            <person name="Lipzen A."/>
            <person name="Riley R."/>
            <person name="Andreopoulos W."/>
            <person name="He G."/>
            <person name="Johnson J."/>
            <person name="Barry K.W."/>
            <person name="Grigoriev I.V."/>
            <person name="Nagy L."/>
            <person name="Hibbett D."/>
            <person name="Henrissat B."/>
            <person name="Matheny P.B."/>
            <person name="Labbe J."/>
            <person name="Martin A.F."/>
        </authorList>
    </citation>
    <scope>NUCLEOTIDE SEQUENCE</scope>
    <source>
        <strain evidence="1">BPL698</strain>
    </source>
</reference>
<name>A0ACC0UEW3_9AGAM</name>
<sequence>MHILVELAVFLICRCSQIWRTWVQGGKLAISHNKLVRPTFFRRLLHCIWLFRLKSHLPINYFSSFSLIMSG</sequence>
<accession>A0ACC0UEW3</accession>
<organism evidence="1 2">
    <name type="scientific">Russula earlei</name>
    <dbReference type="NCBI Taxonomy" id="71964"/>
    <lineage>
        <taxon>Eukaryota</taxon>
        <taxon>Fungi</taxon>
        <taxon>Dikarya</taxon>
        <taxon>Basidiomycota</taxon>
        <taxon>Agaricomycotina</taxon>
        <taxon>Agaricomycetes</taxon>
        <taxon>Russulales</taxon>
        <taxon>Russulaceae</taxon>
        <taxon>Russula</taxon>
    </lineage>
</organism>
<dbReference type="Proteomes" id="UP001207468">
    <property type="component" value="Unassembled WGS sequence"/>
</dbReference>
<dbReference type="EMBL" id="JAGFNK010000050">
    <property type="protein sequence ID" value="KAI9510037.1"/>
    <property type="molecule type" value="Genomic_DNA"/>
</dbReference>
<evidence type="ECO:0000313" key="1">
    <source>
        <dbReference type="EMBL" id="KAI9510037.1"/>
    </source>
</evidence>
<evidence type="ECO:0000313" key="2">
    <source>
        <dbReference type="Proteomes" id="UP001207468"/>
    </source>
</evidence>
<proteinExistence type="predicted"/>
<comment type="caution">
    <text evidence="1">The sequence shown here is derived from an EMBL/GenBank/DDBJ whole genome shotgun (WGS) entry which is preliminary data.</text>
</comment>
<protein>
    <submittedName>
        <fullName evidence="1">Uncharacterized protein</fullName>
    </submittedName>
</protein>
<keyword evidence="2" id="KW-1185">Reference proteome</keyword>
<gene>
    <name evidence="1" type="ORF">F5148DRAFT_1182768</name>
</gene>